<evidence type="ECO:0000313" key="12">
    <source>
        <dbReference type="EMBL" id="USR90647.1"/>
    </source>
</evidence>
<comment type="function">
    <text evidence="10">Phosphorylation of dTMP to form dTDP in both de novo and salvage pathways of dTTP synthesis.</text>
</comment>
<comment type="similarity">
    <text evidence="1 10">Belongs to the thymidylate kinase family.</text>
</comment>
<keyword evidence="4 10" id="KW-0808">Transferase</keyword>
<evidence type="ECO:0000256" key="8">
    <source>
        <dbReference type="ARBA" id="ARBA00022840"/>
    </source>
</evidence>
<gene>
    <name evidence="10 12" type="primary">tmk</name>
    <name evidence="12" type="ORF">NEA10_17735</name>
</gene>
<feature type="domain" description="Thymidylate kinase-like" evidence="11">
    <location>
        <begin position="8"/>
        <end position="199"/>
    </location>
</feature>
<dbReference type="PROSITE" id="PS01331">
    <property type="entry name" value="THYMIDYLATE_KINASE"/>
    <property type="match status" value="1"/>
</dbReference>
<dbReference type="EMBL" id="CP098611">
    <property type="protein sequence ID" value="USR90647.1"/>
    <property type="molecule type" value="Genomic_DNA"/>
</dbReference>
<dbReference type="PANTHER" id="PTHR10344">
    <property type="entry name" value="THYMIDYLATE KINASE"/>
    <property type="match status" value="1"/>
</dbReference>
<evidence type="ECO:0000256" key="7">
    <source>
        <dbReference type="ARBA" id="ARBA00022777"/>
    </source>
</evidence>
<organism evidence="12 13">
    <name type="scientific">Phormidium yuhuli AB48</name>
    <dbReference type="NCBI Taxonomy" id="2940671"/>
    <lineage>
        <taxon>Bacteria</taxon>
        <taxon>Bacillati</taxon>
        <taxon>Cyanobacteriota</taxon>
        <taxon>Cyanophyceae</taxon>
        <taxon>Oscillatoriophycideae</taxon>
        <taxon>Oscillatoriales</taxon>
        <taxon>Oscillatoriaceae</taxon>
        <taxon>Phormidium</taxon>
        <taxon>Phormidium yuhuli</taxon>
    </lineage>
</organism>
<protein>
    <recommendedName>
        <fullName evidence="3 10">Thymidylate kinase</fullName>
        <ecNumber evidence="2 10">2.7.4.9</ecNumber>
    </recommendedName>
    <alternativeName>
        <fullName evidence="10">dTMP kinase</fullName>
    </alternativeName>
</protein>
<sequence>MVGQLIVFEGIEGAGKTTQLQRAAAWLRSQVTVPVLTTREPGGTLLGQELRHLLLKVRGEDEIAPRSELLLYASDRAQHVEQYLKPNLAQGAMILCDRYTHSTLAYQGYGRQLDVGLIRQLNAIATGGLQPDLTLWFDLPPEVGLQRIQQRGEPNRLEREALAFHERVRQGYRALAAQDSERMIRLDAEAPPDELEQEIQKILQKSLGQPLS</sequence>
<keyword evidence="6 10" id="KW-0547">Nucleotide-binding</keyword>
<dbReference type="InterPro" id="IPR039430">
    <property type="entry name" value="Thymidylate_kin-like_dom"/>
</dbReference>
<dbReference type="NCBIfam" id="TIGR00041">
    <property type="entry name" value="DTMP_kinase"/>
    <property type="match status" value="1"/>
</dbReference>
<dbReference type="RefSeq" id="WP_252662671.1">
    <property type="nucleotide sequence ID" value="NZ_CP098611.1"/>
</dbReference>
<evidence type="ECO:0000256" key="4">
    <source>
        <dbReference type="ARBA" id="ARBA00022679"/>
    </source>
</evidence>
<evidence type="ECO:0000256" key="3">
    <source>
        <dbReference type="ARBA" id="ARBA00017144"/>
    </source>
</evidence>
<dbReference type="GO" id="GO:0004798">
    <property type="term" value="F:dTMP kinase activity"/>
    <property type="evidence" value="ECO:0007669"/>
    <property type="project" value="UniProtKB-EC"/>
</dbReference>
<dbReference type="InterPro" id="IPR027417">
    <property type="entry name" value="P-loop_NTPase"/>
</dbReference>
<evidence type="ECO:0000256" key="1">
    <source>
        <dbReference type="ARBA" id="ARBA00009776"/>
    </source>
</evidence>
<evidence type="ECO:0000313" key="13">
    <source>
        <dbReference type="Proteomes" id="UP001056708"/>
    </source>
</evidence>
<evidence type="ECO:0000256" key="5">
    <source>
        <dbReference type="ARBA" id="ARBA00022727"/>
    </source>
</evidence>
<keyword evidence="7 10" id="KW-0418">Kinase</keyword>
<dbReference type="InterPro" id="IPR018095">
    <property type="entry name" value="Thymidylate_kin_CS"/>
</dbReference>
<dbReference type="SUPFAM" id="SSF52540">
    <property type="entry name" value="P-loop containing nucleoside triphosphate hydrolases"/>
    <property type="match status" value="1"/>
</dbReference>
<dbReference type="HAMAP" id="MF_00165">
    <property type="entry name" value="Thymidylate_kinase"/>
    <property type="match status" value="1"/>
</dbReference>
<dbReference type="InterPro" id="IPR018094">
    <property type="entry name" value="Thymidylate_kinase"/>
</dbReference>
<accession>A0ABY5AN89</accession>
<dbReference type="EC" id="2.7.4.9" evidence="2 10"/>
<dbReference type="PANTHER" id="PTHR10344:SF4">
    <property type="entry name" value="UMP-CMP KINASE 2, MITOCHONDRIAL"/>
    <property type="match status" value="1"/>
</dbReference>
<evidence type="ECO:0000256" key="9">
    <source>
        <dbReference type="ARBA" id="ARBA00048743"/>
    </source>
</evidence>
<dbReference type="CDD" id="cd01672">
    <property type="entry name" value="TMPK"/>
    <property type="match status" value="1"/>
</dbReference>
<dbReference type="Pfam" id="PF02223">
    <property type="entry name" value="Thymidylate_kin"/>
    <property type="match status" value="1"/>
</dbReference>
<evidence type="ECO:0000256" key="6">
    <source>
        <dbReference type="ARBA" id="ARBA00022741"/>
    </source>
</evidence>
<dbReference type="Proteomes" id="UP001056708">
    <property type="component" value="Chromosome"/>
</dbReference>
<name>A0ABY5AN89_9CYAN</name>
<evidence type="ECO:0000259" key="11">
    <source>
        <dbReference type="Pfam" id="PF02223"/>
    </source>
</evidence>
<comment type="catalytic activity">
    <reaction evidence="9 10">
        <text>dTMP + ATP = dTDP + ADP</text>
        <dbReference type="Rhea" id="RHEA:13517"/>
        <dbReference type="ChEBI" id="CHEBI:30616"/>
        <dbReference type="ChEBI" id="CHEBI:58369"/>
        <dbReference type="ChEBI" id="CHEBI:63528"/>
        <dbReference type="ChEBI" id="CHEBI:456216"/>
        <dbReference type="EC" id="2.7.4.9"/>
    </reaction>
</comment>
<evidence type="ECO:0000256" key="10">
    <source>
        <dbReference type="HAMAP-Rule" id="MF_00165"/>
    </source>
</evidence>
<evidence type="ECO:0000256" key="2">
    <source>
        <dbReference type="ARBA" id="ARBA00012980"/>
    </source>
</evidence>
<keyword evidence="8 10" id="KW-0067">ATP-binding</keyword>
<reference evidence="12" key="1">
    <citation type="submission" date="2022-06" db="EMBL/GenBank/DDBJ databases">
        <title>Genome sequence of Phormidium yuhuli AB48 isolated from an industrial photobioreactor environment.</title>
        <authorList>
            <person name="Qiu Y."/>
            <person name="Noonan A.J.C."/>
            <person name="Dofher K."/>
            <person name="Koch M."/>
            <person name="Kieft B."/>
            <person name="Lin X."/>
            <person name="Ziels R.M."/>
            <person name="Hallam S.J."/>
        </authorList>
    </citation>
    <scope>NUCLEOTIDE SEQUENCE</scope>
    <source>
        <strain evidence="12">AB48</strain>
    </source>
</reference>
<keyword evidence="13" id="KW-1185">Reference proteome</keyword>
<keyword evidence="5 10" id="KW-0545">Nucleotide biosynthesis</keyword>
<proteinExistence type="inferred from homology"/>
<feature type="binding site" evidence="10">
    <location>
        <begin position="10"/>
        <end position="17"/>
    </location>
    <ligand>
        <name>ATP</name>
        <dbReference type="ChEBI" id="CHEBI:30616"/>
    </ligand>
</feature>
<dbReference type="Gene3D" id="3.40.50.300">
    <property type="entry name" value="P-loop containing nucleotide triphosphate hydrolases"/>
    <property type="match status" value="1"/>
</dbReference>